<proteinExistence type="inferred from homology"/>
<evidence type="ECO:0000313" key="5">
    <source>
        <dbReference type="Proteomes" id="UP000002430"/>
    </source>
</evidence>
<dbReference type="OrthoDB" id="9766486at2"/>
<name>Q1MQ67_LAWIP</name>
<dbReference type="RefSeq" id="WP_011526889.1">
    <property type="nucleotide sequence ID" value="NC_008011.1"/>
</dbReference>
<dbReference type="Gene3D" id="3.40.50.12780">
    <property type="entry name" value="N-terminal domain of ligase-like"/>
    <property type="match status" value="1"/>
</dbReference>
<keyword evidence="5" id="KW-1185">Reference proteome</keyword>
<organism evidence="4 5">
    <name type="scientific">Lawsonia intracellularis (strain PHE/MN1-00)</name>
    <dbReference type="NCBI Taxonomy" id="363253"/>
    <lineage>
        <taxon>Bacteria</taxon>
        <taxon>Pseudomonadati</taxon>
        <taxon>Thermodesulfobacteriota</taxon>
        <taxon>Desulfovibrionia</taxon>
        <taxon>Desulfovibrionales</taxon>
        <taxon>Desulfovibrionaceae</taxon>
        <taxon>Lawsonia</taxon>
    </lineage>
</organism>
<dbReference type="AlphaFoldDB" id="Q1MQ67"/>
<dbReference type="GO" id="GO:0031956">
    <property type="term" value="F:medium-chain fatty acid-CoA ligase activity"/>
    <property type="evidence" value="ECO:0007669"/>
    <property type="project" value="TreeGrafter"/>
</dbReference>
<comment type="similarity">
    <text evidence="1">Belongs to the ATP-dependent AMP-binding enzyme family.</text>
</comment>
<gene>
    <name evidence="4" type="primary">menE</name>
    <name evidence="4" type="ordered locus">LI0806</name>
</gene>
<dbReference type="SUPFAM" id="SSF56801">
    <property type="entry name" value="Acetyl-CoA synthetase-like"/>
    <property type="match status" value="1"/>
</dbReference>
<dbReference type="KEGG" id="lip:LI0806"/>
<feature type="domain" description="AMP-dependent synthetase/ligase" evidence="3">
    <location>
        <begin position="47"/>
        <end position="198"/>
    </location>
</feature>
<dbReference type="InterPro" id="IPR042099">
    <property type="entry name" value="ANL_N_sf"/>
</dbReference>
<dbReference type="Gene3D" id="3.30.300.30">
    <property type="match status" value="1"/>
</dbReference>
<protein>
    <submittedName>
        <fullName evidence="4">O-succinylbenzoic acid--CoA ligase</fullName>
    </submittedName>
</protein>
<dbReference type="EMBL" id="AM180252">
    <property type="protein sequence ID" value="CAJ54860.1"/>
    <property type="molecule type" value="Genomic_DNA"/>
</dbReference>
<evidence type="ECO:0000256" key="2">
    <source>
        <dbReference type="ARBA" id="ARBA00022598"/>
    </source>
</evidence>
<dbReference type="eggNOG" id="COG0318">
    <property type="taxonomic scope" value="Bacteria"/>
</dbReference>
<dbReference type="InterPro" id="IPR000873">
    <property type="entry name" value="AMP-dep_synth/lig_dom"/>
</dbReference>
<accession>Q1MQ67</accession>
<dbReference type="GO" id="GO:0006631">
    <property type="term" value="P:fatty acid metabolic process"/>
    <property type="evidence" value="ECO:0007669"/>
    <property type="project" value="TreeGrafter"/>
</dbReference>
<dbReference type="PANTHER" id="PTHR43201">
    <property type="entry name" value="ACYL-COA SYNTHETASE"/>
    <property type="match status" value="1"/>
</dbReference>
<evidence type="ECO:0000313" key="4">
    <source>
        <dbReference type="EMBL" id="CAJ54860.1"/>
    </source>
</evidence>
<dbReference type="HOGENOM" id="CLU_062005_0_0_7"/>
<evidence type="ECO:0000259" key="3">
    <source>
        <dbReference type="Pfam" id="PF00501"/>
    </source>
</evidence>
<dbReference type="STRING" id="363253.LI0806"/>
<sequence length="362" mass="40697">MFEFNIERQSILINGEKFSKTNILKNNKNEKIQSELFQFLKEWFNQSITIQVSTSGSTGKPKTLHVKKTCMLQSAYLTCSFLGLKPNDTALLCMPLKYIGAKMVVVRSLLAGLNLLYVTPSSRPLKQIKSSPTFAAMTPMQVCTTLEYKKDTTYLKNIKHLIIGGGSIDTSLSKKLADFPHAVWSTYGMTETLSHIALRKLNGVNASEWYTPFKSIKVSLSPEGTLVITAPNICKKPLVTNDIAEVNECGNFRIIGRKDNIINSGGIKIQIELVENLLKKFILQPFIITSIPDHKFGELVVILVEKKVCDYLAICKANLPLYWCPKHVIQVQKLPKTDTDKVNRAKAKELAYKIFSQQFNSK</sequence>
<dbReference type="PANTHER" id="PTHR43201:SF5">
    <property type="entry name" value="MEDIUM-CHAIN ACYL-COA LIGASE ACSF2, MITOCHONDRIAL"/>
    <property type="match status" value="1"/>
</dbReference>
<evidence type="ECO:0000256" key="1">
    <source>
        <dbReference type="ARBA" id="ARBA00006432"/>
    </source>
</evidence>
<reference evidence="4 5" key="1">
    <citation type="submission" date="2005-11" db="EMBL/GenBank/DDBJ databases">
        <title>The complete genome sequence of Lawsonia intracellularis: the causative agent of proliferative enteropathy.</title>
        <authorList>
            <person name="Kaur K."/>
            <person name="Zhang Q."/>
            <person name="Beckler D."/>
            <person name="Munir S."/>
            <person name="Li L."/>
            <person name="Kinsley K."/>
            <person name="Herron L."/>
            <person name="Peterson A."/>
            <person name="May B."/>
            <person name="Singh S."/>
            <person name="Gebhart C."/>
            <person name="Kapur V."/>
        </authorList>
    </citation>
    <scope>NUCLEOTIDE SEQUENCE [LARGE SCALE GENOMIC DNA]</scope>
    <source>
        <strain evidence="4 5">PHE/MN1-00</strain>
    </source>
</reference>
<dbReference type="Pfam" id="PF00501">
    <property type="entry name" value="AMP-binding"/>
    <property type="match status" value="1"/>
</dbReference>
<dbReference type="Proteomes" id="UP000002430">
    <property type="component" value="Chromosome"/>
</dbReference>
<keyword evidence="2 4" id="KW-0436">Ligase</keyword>
<dbReference type="InterPro" id="IPR045851">
    <property type="entry name" value="AMP-bd_C_sf"/>
</dbReference>